<evidence type="ECO:0000313" key="3">
    <source>
        <dbReference type="Proteomes" id="UP001311232"/>
    </source>
</evidence>
<keyword evidence="3" id="KW-1185">Reference proteome</keyword>
<feature type="compositionally biased region" description="Pro residues" evidence="1">
    <location>
        <begin position="116"/>
        <end position="126"/>
    </location>
</feature>
<evidence type="ECO:0000256" key="1">
    <source>
        <dbReference type="SAM" id="MobiDB-lite"/>
    </source>
</evidence>
<dbReference type="Proteomes" id="UP001311232">
    <property type="component" value="Unassembled WGS sequence"/>
</dbReference>
<protein>
    <submittedName>
        <fullName evidence="2">Uncharacterized protein</fullName>
    </submittedName>
</protein>
<dbReference type="EMBL" id="JAHHUM010002904">
    <property type="protein sequence ID" value="KAK5599983.1"/>
    <property type="molecule type" value="Genomic_DNA"/>
</dbReference>
<reference evidence="2 3" key="1">
    <citation type="submission" date="2021-06" db="EMBL/GenBank/DDBJ databases">
        <authorList>
            <person name="Palmer J.M."/>
        </authorList>
    </citation>
    <scope>NUCLEOTIDE SEQUENCE [LARGE SCALE GENOMIC DNA]</scope>
    <source>
        <strain evidence="2 3">MEX-2019</strain>
        <tissue evidence="2">Muscle</tissue>
    </source>
</reference>
<organism evidence="2 3">
    <name type="scientific">Crenichthys baileyi</name>
    <name type="common">White River springfish</name>
    <dbReference type="NCBI Taxonomy" id="28760"/>
    <lineage>
        <taxon>Eukaryota</taxon>
        <taxon>Metazoa</taxon>
        <taxon>Chordata</taxon>
        <taxon>Craniata</taxon>
        <taxon>Vertebrata</taxon>
        <taxon>Euteleostomi</taxon>
        <taxon>Actinopterygii</taxon>
        <taxon>Neopterygii</taxon>
        <taxon>Teleostei</taxon>
        <taxon>Neoteleostei</taxon>
        <taxon>Acanthomorphata</taxon>
        <taxon>Ovalentaria</taxon>
        <taxon>Atherinomorphae</taxon>
        <taxon>Cyprinodontiformes</taxon>
        <taxon>Goodeidae</taxon>
        <taxon>Crenichthys</taxon>
    </lineage>
</organism>
<name>A0AAV9QRT4_9TELE</name>
<sequence>MPEEPENLPTSQEMSSSALKASVSTRLSSSPEHKTISGRLVANWSWIILLSQKKGEEEEGGGLFLDTQPPDRVSILSLFDMAAALGPIQSWAASAADADDADADDADDEDDAHPQSNPPLLPVLSD</sequence>
<evidence type="ECO:0000313" key="2">
    <source>
        <dbReference type="EMBL" id="KAK5599983.1"/>
    </source>
</evidence>
<accession>A0AAV9QRT4</accession>
<feature type="region of interest" description="Disordered" evidence="1">
    <location>
        <begin position="1"/>
        <end position="33"/>
    </location>
</feature>
<gene>
    <name evidence="2" type="ORF">CRENBAI_012041</name>
</gene>
<comment type="caution">
    <text evidence="2">The sequence shown here is derived from an EMBL/GenBank/DDBJ whole genome shotgun (WGS) entry which is preliminary data.</text>
</comment>
<dbReference type="AlphaFoldDB" id="A0AAV9QRT4"/>
<feature type="compositionally biased region" description="Polar residues" evidence="1">
    <location>
        <begin position="8"/>
        <end position="30"/>
    </location>
</feature>
<proteinExistence type="predicted"/>
<feature type="compositionally biased region" description="Acidic residues" evidence="1">
    <location>
        <begin position="97"/>
        <end position="111"/>
    </location>
</feature>
<feature type="region of interest" description="Disordered" evidence="1">
    <location>
        <begin position="92"/>
        <end position="126"/>
    </location>
</feature>